<evidence type="ECO:0000313" key="4">
    <source>
        <dbReference type="Proteomes" id="UP000218775"/>
    </source>
</evidence>
<dbReference type="EMBL" id="NVUK01000001">
    <property type="protein sequence ID" value="PCI78720.1"/>
    <property type="molecule type" value="Genomic_DNA"/>
</dbReference>
<feature type="signal peptide" evidence="2">
    <location>
        <begin position="1"/>
        <end position="18"/>
    </location>
</feature>
<protein>
    <submittedName>
        <fullName evidence="3">Uncharacterized protein</fullName>
    </submittedName>
</protein>
<keyword evidence="1" id="KW-0472">Membrane</keyword>
<feature type="chain" id="PRO_5011974991" evidence="2">
    <location>
        <begin position="19"/>
        <end position="151"/>
    </location>
</feature>
<keyword evidence="1" id="KW-1133">Transmembrane helix</keyword>
<dbReference type="Proteomes" id="UP000218775">
    <property type="component" value="Unassembled WGS sequence"/>
</dbReference>
<gene>
    <name evidence="3" type="ORF">COB21_00020</name>
</gene>
<accession>A0A2A4X840</accession>
<proteinExistence type="predicted"/>
<name>A0A2A4X840_UNCAE</name>
<keyword evidence="1" id="KW-0812">Transmembrane</keyword>
<dbReference type="AlphaFoldDB" id="A0A2A4X840"/>
<evidence type="ECO:0000256" key="1">
    <source>
        <dbReference type="SAM" id="Phobius"/>
    </source>
</evidence>
<feature type="transmembrane region" description="Helical" evidence="1">
    <location>
        <begin position="39"/>
        <end position="60"/>
    </location>
</feature>
<organism evidence="3 4">
    <name type="scientific">Aerophobetes bacterium</name>
    <dbReference type="NCBI Taxonomy" id="2030807"/>
    <lineage>
        <taxon>Bacteria</taxon>
        <taxon>Candidatus Aerophobota</taxon>
    </lineage>
</organism>
<keyword evidence="2" id="KW-0732">Signal</keyword>
<sequence length="151" mass="15727">MAALLGAGMVITSFAVSAASGAAMGAVHGSAHTHPTNTNLVKTCALTTFVAFPLALFVGAKCREMANVWSPKVAKAVRLPGLKLRGLNHVTFFSSYAACALNEGTNWAQLKDDPEKFARSFANTTVIDPALLVKEEAEAFAVHIGLIPTGG</sequence>
<evidence type="ECO:0000256" key="2">
    <source>
        <dbReference type="SAM" id="SignalP"/>
    </source>
</evidence>
<evidence type="ECO:0000313" key="3">
    <source>
        <dbReference type="EMBL" id="PCI78720.1"/>
    </source>
</evidence>
<reference evidence="4" key="1">
    <citation type="submission" date="2017-08" db="EMBL/GenBank/DDBJ databases">
        <title>A dynamic microbial community with high functional redundancy inhabits the cold, oxic subseafloor aquifer.</title>
        <authorList>
            <person name="Tully B.J."/>
            <person name="Wheat C.G."/>
            <person name="Glazer B.T."/>
            <person name="Huber J.A."/>
        </authorList>
    </citation>
    <scope>NUCLEOTIDE SEQUENCE [LARGE SCALE GENOMIC DNA]</scope>
</reference>
<comment type="caution">
    <text evidence="3">The sequence shown here is derived from an EMBL/GenBank/DDBJ whole genome shotgun (WGS) entry which is preliminary data.</text>
</comment>